<evidence type="ECO:0000256" key="1">
    <source>
        <dbReference type="SAM" id="MobiDB-lite"/>
    </source>
</evidence>
<organism evidence="2">
    <name type="scientific">Cryptosporidium canis</name>
    <dbReference type="NCBI Taxonomy" id="195482"/>
    <lineage>
        <taxon>Eukaryota</taxon>
        <taxon>Sar</taxon>
        <taxon>Alveolata</taxon>
        <taxon>Apicomplexa</taxon>
        <taxon>Conoidasida</taxon>
        <taxon>Coccidia</taxon>
        <taxon>Eucoccidiorida</taxon>
        <taxon>Eimeriorina</taxon>
        <taxon>Cryptosporidiidae</taxon>
        <taxon>Cryptosporidium</taxon>
    </lineage>
</organism>
<reference evidence="2" key="1">
    <citation type="submission" date="2022-10" db="EMBL/GenBank/DDBJ databases">
        <title>Adaptive evolution leads to modifications in subtelomeric GC content in a zoonotic Cryptosporidium species.</title>
        <authorList>
            <person name="Li J."/>
            <person name="Feng Y."/>
            <person name="Xiao L."/>
        </authorList>
    </citation>
    <scope>NUCLEOTIDE SEQUENCE</scope>
    <source>
        <strain evidence="2">33844</strain>
    </source>
</reference>
<dbReference type="EMBL" id="JAPCXC010000108">
    <property type="protein sequence ID" value="KAJ1605135.1"/>
    <property type="molecule type" value="Genomic_DNA"/>
</dbReference>
<feature type="region of interest" description="Disordered" evidence="1">
    <location>
        <begin position="386"/>
        <end position="423"/>
    </location>
</feature>
<name>A0A9D5DG78_9CRYT</name>
<proteinExistence type="predicted"/>
<sequence>MRRHEYGFFGSRRQLIYLITLFSLGNYSLIRKAAQTTLKDSVNSHVSSRSCVLQFILFEVYFSVFLFTSSGRVRDAQDSDHEFDRALRSNIEFVRSSIEGQGDQGQNPMEEFLFNHLSGLSHIIVGNSSYHRFLWNNLDLLVGFVVLISNSSSLKLSKETVPVWGLAGDEAEQTIGHPWAAGWLGHGFPGGLLLHAAGSRGPELPICEPIPPETVARFSDVRPGSGPHPGVQGRGQQLGRLQLHRGAGFGLLEVLVGHPCGAGQVWEQQLLCSGIFQCHHSDETAFRAGKDPTGGSCPERIRLRRPEGQGQEFAGEHGERCDLQPPDFGEPLELQPDGSHDHEQLDLELHPRHELLSVSPVQVLYRQLVTGQRDVLPAGDLHVQDKMGGGFSGRQHARGGPGHGPGLVCHQHDQPGEGKALSDTGDPGCHLLLLYAFAGAGRLSLRLGRPGQGEGAASDKVSEDLPECLDGAGDEREPERGGVPGTEGLFGERPGSVCVHPAQGQQLQAAEGGDVQHAALSDGRQSEIVLYYCLLRDLYSDRRSGLGVDEMVSFETIWGVISGMQRLSVSDEVVGISYGSLMSLLISQLNHAEVPIMARLARIIHDAEELDPASHKARLLRVRVNTIVGEFYSPLVNGTPLQLEIVNNIVHGLFEDQSEIKHAAKLALCTLFRALPSSWCVVYIRLFRIWIGRAVGLGGLPGREGQEEEAALRRRLAFETSAVPPQETERFFRAGILGTISAILSHPFDEADPGVHPGVLQDPPGRLELHPQVQVQ</sequence>
<feature type="region of interest" description="Disordered" evidence="1">
    <location>
        <begin position="450"/>
        <end position="483"/>
    </location>
</feature>
<gene>
    <name evidence="2" type="ORF">OJ253_3305</name>
</gene>
<protein>
    <submittedName>
        <fullName evidence="2">Uncharacterized protein</fullName>
    </submittedName>
</protein>
<accession>A0A9D5DG78</accession>
<comment type="caution">
    <text evidence="2">The sequence shown here is derived from an EMBL/GenBank/DDBJ whole genome shotgun (WGS) entry which is preliminary data.</text>
</comment>
<feature type="region of interest" description="Disordered" evidence="1">
    <location>
        <begin position="308"/>
        <end position="341"/>
    </location>
</feature>
<dbReference type="AlphaFoldDB" id="A0A9D5DG78"/>
<evidence type="ECO:0000313" key="2">
    <source>
        <dbReference type="EMBL" id="KAJ1605135.1"/>
    </source>
</evidence>
<dbReference type="Proteomes" id="UP001067231">
    <property type="component" value="Unassembled WGS sequence"/>
</dbReference>